<dbReference type="EMBL" id="SRJC01000001">
    <property type="protein sequence ID" value="TGB04424.1"/>
    <property type="molecule type" value="Genomic_DNA"/>
</dbReference>
<name>A0A4Z0H3G2_9BACI</name>
<dbReference type="STRING" id="192814.GCA_900166575_01476"/>
<comment type="caution">
    <text evidence="3">The sequence shown here is derived from an EMBL/GenBank/DDBJ whole genome shotgun (WGS) entry which is preliminary data.</text>
</comment>
<dbReference type="PRINTS" id="PR00081">
    <property type="entry name" value="GDHRDH"/>
</dbReference>
<dbReference type="InterPro" id="IPR002347">
    <property type="entry name" value="SDR_fam"/>
</dbReference>
<sequence>MVQNNRVAIVTGASRSKGIGTAICHALAADGIDVFFTHFRSYDSSVEGNGEEPEWPELLAKQLRAYGVRAEQMSLDLSFEDASVDLLDEVEKRLGTASILVHNATYQSETNFRTLDGSVLDHYYQVNNRGPILLSTAFAKRFEKAFPSGGDGRILFLVSGGPDPNNLAYIATKGAVKALTYPLAVGLASLGITVNSVDPGPTDSGWINNDLRDQLLPLFPKGRIGKPEDAAKLIRFLSSSEADWITGQTIHSDGGFLGK</sequence>
<proteinExistence type="inferred from homology"/>
<evidence type="ECO:0000256" key="2">
    <source>
        <dbReference type="ARBA" id="ARBA00023002"/>
    </source>
</evidence>
<dbReference type="Pfam" id="PF13561">
    <property type="entry name" value="adh_short_C2"/>
    <property type="match status" value="1"/>
</dbReference>
<organism evidence="3 4">
    <name type="scientific">Halobacillus salinus</name>
    <dbReference type="NCBI Taxonomy" id="192814"/>
    <lineage>
        <taxon>Bacteria</taxon>
        <taxon>Bacillati</taxon>
        <taxon>Bacillota</taxon>
        <taxon>Bacilli</taxon>
        <taxon>Bacillales</taxon>
        <taxon>Bacillaceae</taxon>
        <taxon>Halobacillus</taxon>
    </lineage>
</organism>
<dbReference type="PANTHER" id="PTHR48107">
    <property type="entry name" value="NADPH-DEPENDENT ALDEHYDE REDUCTASE-LIKE PROTEIN, CHLOROPLASTIC-RELATED"/>
    <property type="match status" value="1"/>
</dbReference>
<dbReference type="PANTHER" id="PTHR48107:SF7">
    <property type="entry name" value="RE15974P"/>
    <property type="match status" value="1"/>
</dbReference>
<dbReference type="CDD" id="cd05233">
    <property type="entry name" value="SDR_c"/>
    <property type="match status" value="1"/>
</dbReference>
<dbReference type="Proteomes" id="UP000297982">
    <property type="component" value="Unassembled WGS sequence"/>
</dbReference>
<reference evidence="3 4" key="1">
    <citation type="journal article" date="2003" name="Int. J. Syst. Evol. Microbiol.">
        <title>Halobacillus salinus sp. nov., isolated from a salt lake on the coast of the East Sea in Korea.</title>
        <authorList>
            <person name="Yoon J.H."/>
            <person name="Kang K.H."/>
            <person name="Park Y.H."/>
        </authorList>
    </citation>
    <scope>NUCLEOTIDE SEQUENCE [LARGE SCALE GENOMIC DNA]</scope>
    <source>
        <strain evidence="3 4">HSL-3</strain>
    </source>
</reference>
<comment type="similarity">
    <text evidence="1">Belongs to the short-chain dehydrogenases/reductases (SDR) family.</text>
</comment>
<dbReference type="GO" id="GO:0016614">
    <property type="term" value="F:oxidoreductase activity, acting on CH-OH group of donors"/>
    <property type="evidence" value="ECO:0007669"/>
    <property type="project" value="UniProtKB-ARBA"/>
</dbReference>
<keyword evidence="4" id="KW-1185">Reference proteome</keyword>
<evidence type="ECO:0000256" key="1">
    <source>
        <dbReference type="ARBA" id="ARBA00006484"/>
    </source>
</evidence>
<dbReference type="SUPFAM" id="SSF51735">
    <property type="entry name" value="NAD(P)-binding Rossmann-fold domains"/>
    <property type="match status" value="1"/>
</dbReference>
<keyword evidence="2" id="KW-0560">Oxidoreductase</keyword>
<dbReference type="AlphaFoldDB" id="A0A4Z0H3G2"/>
<dbReference type="NCBIfam" id="NF009389">
    <property type="entry name" value="PRK12748.1"/>
    <property type="match status" value="1"/>
</dbReference>
<gene>
    <name evidence="3" type="ORF">E4663_05360</name>
</gene>
<protein>
    <submittedName>
        <fullName evidence="3">SDR family oxidoreductase</fullName>
    </submittedName>
</protein>
<accession>A0A4Z0H3G2</accession>
<evidence type="ECO:0000313" key="4">
    <source>
        <dbReference type="Proteomes" id="UP000297982"/>
    </source>
</evidence>
<dbReference type="Gene3D" id="3.40.50.720">
    <property type="entry name" value="NAD(P)-binding Rossmann-like Domain"/>
    <property type="match status" value="1"/>
</dbReference>
<dbReference type="InterPro" id="IPR036291">
    <property type="entry name" value="NAD(P)-bd_dom_sf"/>
</dbReference>
<evidence type="ECO:0000313" key="3">
    <source>
        <dbReference type="EMBL" id="TGB04424.1"/>
    </source>
</evidence>
<dbReference type="RefSeq" id="WP_135326885.1">
    <property type="nucleotide sequence ID" value="NZ_SRJC01000001.1"/>
</dbReference>